<proteinExistence type="predicted"/>
<evidence type="ECO:0000313" key="3">
    <source>
        <dbReference type="Proteomes" id="UP000523196"/>
    </source>
</evidence>
<dbReference type="InterPro" id="IPR010321">
    <property type="entry name" value="DUF922"/>
</dbReference>
<feature type="signal peptide" evidence="1">
    <location>
        <begin position="1"/>
        <end position="25"/>
    </location>
</feature>
<dbReference type="Proteomes" id="UP000523196">
    <property type="component" value="Unassembled WGS sequence"/>
</dbReference>
<keyword evidence="1" id="KW-0732">Signal</keyword>
<gene>
    <name evidence="2" type="ORF">H4F98_05825</name>
</gene>
<feature type="chain" id="PRO_5031532965" evidence="1">
    <location>
        <begin position="26"/>
        <end position="194"/>
    </location>
</feature>
<sequence>MRRRGRALRLLGAVGVGFLAAPVSADAGVDVDDSVEHYVVTGDDARQWQAAMQAHGPRDPVSGLTYSGFTRWHVTWSWDTYPLADGDCQLGGHRVHVEVVVRLPEWSGRTAASGPLRREWDALYARLRAHEALHRDNALAAARALDAMLAGMDAPIPCAGARKRIDREARDLLARFREEDRRLDRETRHGRVEP</sequence>
<reference evidence="2 3" key="1">
    <citation type="submission" date="2020-08" db="EMBL/GenBank/DDBJ databases">
        <authorList>
            <person name="Xu S."/>
            <person name="Li A."/>
        </authorList>
    </citation>
    <scope>NUCLEOTIDE SEQUENCE [LARGE SCALE GENOMIC DNA]</scope>
    <source>
        <strain evidence="2 3">119BY6-57</strain>
    </source>
</reference>
<evidence type="ECO:0000313" key="2">
    <source>
        <dbReference type="EMBL" id="MBB1060091.1"/>
    </source>
</evidence>
<protein>
    <submittedName>
        <fullName evidence="2">DUF922 domain-containing protein</fullName>
    </submittedName>
</protein>
<organism evidence="2 3">
    <name type="scientific">Marilutibacter spongiae</name>
    <dbReference type="NCBI Taxonomy" id="2025720"/>
    <lineage>
        <taxon>Bacteria</taxon>
        <taxon>Pseudomonadati</taxon>
        <taxon>Pseudomonadota</taxon>
        <taxon>Gammaproteobacteria</taxon>
        <taxon>Lysobacterales</taxon>
        <taxon>Lysobacteraceae</taxon>
        <taxon>Marilutibacter</taxon>
    </lineage>
</organism>
<dbReference type="RefSeq" id="WP_182685802.1">
    <property type="nucleotide sequence ID" value="NZ_JACHTF010000005.1"/>
</dbReference>
<dbReference type="AlphaFoldDB" id="A0A7W3Y5N0"/>
<name>A0A7W3Y5N0_9GAMM</name>
<keyword evidence="3" id="KW-1185">Reference proteome</keyword>
<accession>A0A7W3Y5N0</accession>
<comment type="caution">
    <text evidence="2">The sequence shown here is derived from an EMBL/GenBank/DDBJ whole genome shotgun (WGS) entry which is preliminary data.</text>
</comment>
<evidence type="ECO:0000256" key="1">
    <source>
        <dbReference type="SAM" id="SignalP"/>
    </source>
</evidence>
<dbReference type="EMBL" id="JACHTF010000005">
    <property type="protein sequence ID" value="MBB1060091.1"/>
    <property type="molecule type" value="Genomic_DNA"/>
</dbReference>
<dbReference type="Pfam" id="PF06037">
    <property type="entry name" value="DUF922"/>
    <property type="match status" value="1"/>
</dbReference>